<keyword evidence="2" id="KW-1185">Reference proteome</keyword>
<evidence type="ECO:0000313" key="1">
    <source>
        <dbReference type="EMBL" id="TWH89496.1"/>
    </source>
</evidence>
<comment type="caution">
    <text evidence="1">The sequence shown here is derived from an EMBL/GenBank/DDBJ whole genome shotgun (WGS) entry which is preliminary data.</text>
</comment>
<accession>A0A562K2D2</accession>
<name>A0A562K2D2_SPHWJ</name>
<dbReference type="Proteomes" id="UP000316624">
    <property type="component" value="Unassembled WGS sequence"/>
</dbReference>
<sequence length="73" mass="7992">MEAGLPPRMAACMSGRMVDKLTLAQLRKLQSLASLRRAEMADITLDVFLHNIRALEDSDIFVVTSKAAISCSL</sequence>
<protein>
    <submittedName>
        <fullName evidence="1">Uncharacterized protein</fullName>
    </submittedName>
</protein>
<dbReference type="AlphaFoldDB" id="A0A562K2D2"/>
<evidence type="ECO:0000313" key="2">
    <source>
        <dbReference type="Proteomes" id="UP000316624"/>
    </source>
</evidence>
<gene>
    <name evidence="1" type="ORF">IQ35_03775</name>
</gene>
<proteinExistence type="predicted"/>
<reference evidence="1 2" key="1">
    <citation type="journal article" date="2015" name="Stand. Genomic Sci.">
        <title>Genomic Encyclopedia of Bacterial and Archaeal Type Strains, Phase III: the genomes of soil and plant-associated and newly described type strains.</title>
        <authorList>
            <person name="Whitman W.B."/>
            <person name="Woyke T."/>
            <person name="Klenk H.P."/>
            <person name="Zhou Y."/>
            <person name="Lilburn T.G."/>
            <person name="Beck B.J."/>
            <person name="De Vos P."/>
            <person name="Vandamme P."/>
            <person name="Eisen J.A."/>
            <person name="Garrity G."/>
            <person name="Hugenholtz P."/>
            <person name="Kyrpides N.C."/>
        </authorList>
    </citation>
    <scope>NUCLEOTIDE SEQUENCE [LARGE SCALE GENOMIC DNA]</scope>
    <source>
        <strain evidence="1 2">CGMCC 1.7748</strain>
    </source>
</reference>
<dbReference type="EMBL" id="VLKK01000029">
    <property type="protein sequence ID" value="TWH89496.1"/>
    <property type="molecule type" value="Genomic_DNA"/>
</dbReference>
<organism evidence="1 2">
    <name type="scientific">Sphingobium wenxiniae (strain DSM 21828 / CGMCC 1.7748 / JZ-1)</name>
    <dbReference type="NCBI Taxonomy" id="595605"/>
    <lineage>
        <taxon>Bacteria</taxon>
        <taxon>Pseudomonadati</taxon>
        <taxon>Pseudomonadota</taxon>
        <taxon>Alphaproteobacteria</taxon>
        <taxon>Sphingomonadales</taxon>
        <taxon>Sphingomonadaceae</taxon>
        <taxon>Sphingobium</taxon>
    </lineage>
</organism>